<dbReference type="HAMAP" id="MF_01970">
    <property type="entry name" value="Kynureninase"/>
    <property type="match status" value="1"/>
</dbReference>
<dbReference type="GO" id="GO:0019441">
    <property type="term" value="P:L-tryptophan catabolic process to kynurenine"/>
    <property type="evidence" value="ECO:0007669"/>
    <property type="project" value="TreeGrafter"/>
</dbReference>
<dbReference type="UniPathway" id="UPA00334">
    <property type="reaction ID" value="UER00455"/>
</dbReference>
<dbReference type="PANTHER" id="PTHR14084">
    <property type="entry name" value="KYNURENINASE"/>
    <property type="match status" value="1"/>
</dbReference>
<feature type="binding site" evidence="4">
    <location>
        <position position="105"/>
    </location>
    <ligand>
        <name>pyridoxal 5'-phosphate</name>
        <dbReference type="ChEBI" id="CHEBI:597326"/>
    </ligand>
</feature>
<evidence type="ECO:0000256" key="1">
    <source>
        <dbReference type="ARBA" id="ARBA00022642"/>
    </source>
</evidence>
<comment type="function">
    <text evidence="4 6">Catalyzes the cleavage of L-kynurenine (L-Kyn) and L-3-hydroxykynurenine (L-3OHKyn) into anthranilic acid (AA) and 3-hydroxyanthranilic acid (3-OHAA), respectively.</text>
</comment>
<evidence type="ECO:0000256" key="2">
    <source>
        <dbReference type="ARBA" id="ARBA00022801"/>
    </source>
</evidence>
<dbReference type="GO" id="GO:0097053">
    <property type="term" value="P:L-kynurenine catabolic process"/>
    <property type="evidence" value="ECO:0007669"/>
    <property type="project" value="UniProtKB-UniRule"/>
</dbReference>
<evidence type="ECO:0000256" key="3">
    <source>
        <dbReference type="ARBA" id="ARBA00022898"/>
    </source>
</evidence>
<comment type="cofactor">
    <cofactor evidence="4 6">
        <name>pyridoxal 5'-phosphate</name>
        <dbReference type="ChEBI" id="CHEBI:597326"/>
    </cofactor>
</comment>
<dbReference type="UniPathway" id="UPA00253">
    <property type="reaction ID" value="UER00329"/>
</dbReference>
<dbReference type="GO" id="GO:0043420">
    <property type="term" value="P:anthranilate metabolic process"/>
    <property type="evidence" value="ECO:0007669"/>
    <property type="project" value="TreeGrafter"/>
</dbReference>
<feature type="binding site" evidence="4">
    <location>
        <position position="243"/>
    </location>
    <ligand>
        <name>pyridoxal 5'-phosphate</name>
        <dbReference type="ChEBI" id="CHEBI:597326"/>
    </ligand>
</feature>
<dbReference type="GO" id="GO:0009435">
    <property type="term" value="P:NAD+ biosynthetic process"/>
    <property type="evidence" value="ECO:0007669"/>
    <property type="project" value="UniProtKB-UniRule"/>
</dbReference>
<feature type="binding site" evidence="4">
    <location>
        <begin position="133"/>
        <end position="136"/>
    </location>
    <ligand>
        <name>pyridoxal 5'-phosphate</name>
        <dbReference type="ChEBI" id="CHEBI:597326"/>
    </ligand>
</feature>
<keyword evidence="2 4" id="KW-0378">Hydrolase</keyword>
<comment type="caution">
    <text evidence="4">Lacks conserved residue(s) required for the propagation of feature annotation.</text>
</comment>
<dbReference type="GO" id="GO:0005737">
    <property type="term" value="C:cytoplasm"/>
    <property type="evidence" value="ECO:0007669"/>
    <property type="project" value="UniProtKB-UniRule"/>
</dbReference>
<dbReference type="NCBIfam" id="TIGR01814">
    <property type="entry name" value="kynureninase"/>
    <property type="match status" value="1"/>
</dbReference>
<dbReference type="Pfam" id="PF22580">
    <property type="entry name" value="KYNU_C"/>
    <property type="match status" value="1"/>
</dbReference>
<comment type="catalytic activity">
    <reaction evidence="6">
        <text>3-hydroxy-L-kynurenine + H2O = 3-hydroxyanthranilate + L-alanine + H(+)</text>
        <dbReference type="Rhea" id="RHEA:25143"/>
        <dbReference type="ChEBI" id="CHEBI:15377"/>
        <dbReference type="ChEBI" id="CHEBI:15378"/>
        <dbReference type="ChEBI" id="CHEBI:36559"/>
        <dbReference type="ChEBI" id="CHEBI:57972"/>
        <dbReference type="ChEBI" id="CHEBI:58125"/>
        <dbReference type="EC" id="3.7.1.3"/>
    </reaction>
</comment>
<dbReference type="InterPro" id="IPR010111">
    <property type="entry name" value="Kynureninase"/>
</dbReference>
<feature type="binding site" evidence="4">
    <location>
        <position position="274"/>
    </location>
    <ligand>
        <name>pyridoxal 5'-phosphate</name>
        <dbReference type="ChEBI" id="CHEBI:597326"/>
    </ligand>
</feature>
<feature type="modified residue" description="N6-(pyridoxal phosphate)lysine" evidence="4">
    <location>
        <position position="244"/>
    </location>
</feature>
<dbReference type="PANTHER" id="PTHR14084:SF0">
    <property type="entry name" value="KYNURENINASE"/>
    <property type="match status" value="1"/>
</dbReference>
<feature type="binding site" evidence="4">
    <location>
        <position position="218"/>
    </location>
    <ligand>
        <name>pyridoxal 5'-phosphate</name>
        <dbReference type="ChEBI" id="CHEBI:597326"/>
    </ligand>
</feature>
<dbReference type="GO" id="GO:0019805">
    <property type="term" value="P:quinolinate biosynthetic process"/>
    <property type="evidence" value="ECO:0007669"/>
    <property type="project" value="UniProtKB-UniRule"/>
</dbReference>
<feature type="binding site" evidence="4">
    <location>
        <position position="302"/>
    </location>
    <ligand>
        <name>pyridoxal 5'-phosphate</name>
        <dbReference type="ChEBI" id="CHEBI:597326"/>
    </ligand>
</feature>
<comment type="pathway">
    <text evidence="4 6">Amino-acid degradation; L-kynurenine degradation; L-alanine and anthranilate from L-kynurenine: step 1/1.</text>
</comment>
<dbReference type="InterPro" id="IPR015424">
    <property type="entry name" value="PyrdxlP-dep_Trfase"/>
</dbReference>
<dbReference type="EC" id="3.7.1.3" evidence="4 5"/>
<name>A0A246HJ88_STEMA</name>
<dbReference type="GO" id="GO:0030429">
    <property type="term" value="F:kynureninase activity"/>
    <property type="evidence" value="ECO:0007669"/>
    <property type="project" value="UniProtKB-UniRule"/>
</dbReference>
<dbReference type="FunFam" id="3.40.640.10:FF:000031">
    <property type="entry name" value="Kynureninase"/>
    <property type="match status" value="1"/>
</dbReference>
<protein>
    <recommendedName>
        <fullName evidence="4 5">Kynureninase</fullName>
        <ecNumber evidence="4 5">3.7.1.3</ecNumber>
    </recommendedName>
    <alternativeName>
        <fullName evidence="4">L-kynurenine hydrolase</fullName>
    </alternativeName>
</protein>
<evidence type="ECO:0000313" key="8">
    <source>
        <dbReference type="Proteomes" id="UP000198157"/>
    </source>
</evidence>
<comment type="similarity">
    <text evidence="4 6">Belongs to the kynureninase family.</text>
</comment>
<feature type="binding site" evidence="4">
    <location>
        <position position="221"/>
    </location>
    <ligand>
        <name>pyridoxal 5'-phosphate</name>
        <dbReference type="ChEBI" id="CHEBI:597326"/>
    </ligand>
</feature>
<evidence type="ECO:0000256" key="6">
    <source>
        <dbReference type="PIRNR" id="PIRNR038800"/>
    </source>
</evidence>
<keyword evidence="3 4" id="KW-0663">Pyridoxal phosphate</keyword>
<dbReference type="InterPro" id="IPR015421">
    <property type="entry name" value="PyrdxlP-dep_Trfase_major"/>
</dbReference>
<evidence type="ECO:0000313" key="7">
    <source>
        <dbReference type="EMBL" id="OWQ51088.1"/>
    </source>
</evidence>
<comment type="subunit">
    <text evidence="4 6">Homodimer.</text>
</comment>
<sequence length="425" mass="47235">MSEILSRTHAVALDAADPLRALRNEFVFPQHNHRDQTYFVGNSLGLQPRGARAAVQEVMDKWASLAVEGHFTGDTQWLHYHRLVSEQLARVVGALPSEVVAMNTLSVNLHLMMVSFYRPTAERPVILMEAGAFPTDRHAVESQLRFHGFNPDTDLVEVQPDEPNGTISLQAIERAITEHGPRLALVLWPGVQYRSGQVFDLEAITRMARLQGARVGFDLAHSVGNVPLQLHDIAPDFAVWCHYKYLNAGPGAVAGCFVHERHHRDATLPRFAGWWGHEEATRFKMAPQFVPAVGAEGWQLSNPPVLGLAPLRAALDVVDKAGGIDALRTKSLRLTGLLDALVRARLSGVLEVLTPSEPERRGCQLSLRVAGGRERGRSLFEYLQTVGVLGDWREPDVIRISPTPLYNRYLDLHHFVEEVEAWAGL</sequence>
<dbReference type="SUPFAM" id="SSF53383">
    <property type="entry name" value="PLP-dependent transferases"/>
    <property type="match status" value="1"/>
</dbReference>
<dbReference type="InterPro" id="IPR015422">
    <property type="entry name" value="PyrdxlP-dep_Trfase_small"/>
</dbReference>
<reference evidence="7 8" key="1">
    <citation type="submission" date="2017-06" db="EMBL/GenBank/DDBJ databases">
        <authorList>
            <person name="Kim H.J."/>
            <person name="Triplett B.A."/>
        </authorList>
    </citation>
    <scope>NUCLEOTIDE SEQUENCE [LARGE SCALE GENOMIC DNA]</scope>
    <source>
        <strain evidence="7 8">13146</strain>
    </source>
</reference>
<proteinExistence type="inferred from homology"/>
<organism evidence="7 8">
    <name type="scientific">Stenotrophomonas maltophilia</name>
    <name type="common">Pseudomonas maltophilia</name>
    <name type="synonym">Xanthomonas maltophilia</name>
    <dbReference type="NCBI Taxonomy" id="40324"/>
    <lineage>
        <taxon>Bacteria</taxon>
        <taxon>Pseudomonadati</taxon>
        <taxon>Pseudomonadota</taxon>
        <taxon>Gammaproteobacteria</taxon>
        <taxon>Lysobacterales</taxon>
        <taxon>Lysobacteraceae</taxon>
        <taxon>Stenotrophomonas</taxon>
        <taxon>Stenotrophomonas maltophilia group</taxon>
    </lineage>
</organism>
<feature type="binding site" evidence="4">
    <location>
        <position position="106"/>
    </location>
    <ligand>
        <name>pyridoxal 5'-phosphate</name>
        <dbReference type="ChEBI" id="CHEBI:597326"/>
    </ligand>
</feature>
<dbReference type="OrthoDB" id="9812626at2"/>
<gene>
    <name evidence="4 7" type="primary">kynU</name>
    <name evidence="7" type="ORF">CEE60_15310</name>
</gene>
<evidence type="ECO:0000256" key="4">
    <source>
        <dbReference type="HAMAP-Rule" id="MF_01970"/>
    </source>
</evidence>
<evidence type="ECO:0000256" key="5">
    <source>
        <dbReference type="NCBIfam" id="TIGR01814"/>
    </source>
</evidence>
<dbReference type="AlphaFoldDB" id="A0A246HJ88"/>
<dbReference type="Gene3D" id="3.90.1150.10">
    <property type="entry name" value="Aspartate Aminotransferase, domain 1"/>
    <property type="match status" value="1"/>
</dbReference>
<comment type="pathway">
    <text evidence="4 6">Cofactor biosynthesis; NAD(+) biosynthesis; quinolinate from L-kynurenine: step 2/3.</text>
</comment>
<comment type="catalytic activity">
    <reaction evidence="4 6">
        <text>L-kynurenine + H2O = anthranilate + L-alanine + H(+)</text>
        <dbReference type="Rhea" id="RHEA:16813"/>
        <dbReference type="ChEBI" id="CHEBI:15377"/>
        <dbReference type="ChEBI" id="CHEBI:15378"/>
        <dbReference type="ChEBI" id="CHEBI:16567"/>
        <dbReference type="ChEBI" id="CHEBI:57959"/>
        <dbReference type="ChEBI" id="CHEBI:57972"/>
        <dbReference type="EC" id="3.7.1.3"/>
    </reaction>
</comment>
<dbReference type="GO" id="GO:0030170">
    <property type="term" value="F:pyridoxal phosphate binding"/>
    <property type="evidence" value="ECO:0007669"/>
    <property type="project" value="UniProtKB-UniRule"/>
</dbReference>
<dbReference type="Gene3D" id="3.40.640.10">
    <property type="entry name" value="Type I PLP-dependent aspartate aminotransferase-like (Major domain)"/>
    <property type="match status" value="1"/>
</dbReference>
<dbReference type="Proteomes" id="UP000198157">
    <property type="component" value="Unassembled WGS sequence"/>
</dbReference>
<dbReference type="PIRSF" id="PIRSF038800">
    <property type="entry name" value="KYNU"/>
    <property type="match status" value="1"/>
</dbReference>
<dbReference type="EMBL" id="NIVS01000043">
    <property type="protein sequence ID" value="OWQ51088.1"/>
    <property type="molecule type" value="Genomic_DNA"/>
</dbReference>
<accession>A0A246HJ88</accession>
<keyword evidence="1 4" id="KW-0662">Pyridine nucleotide biosynthesis</keyword>
<comment type="caution">
    <text evidence="7">The sequence shown here is derived from an EMBL/GenBank/DDBJ whole genome shotgun (WGS) entry which is preliminary data.</text>
</comment>